<sequence>MQLALMEPQEAPPQPTMSSNTTPKPKKPRVKNEGTRIMAGYWDQGIANPNEIQRLTMLAEIHAIPGCEQFSTGNLKAWFTRQRKKARESISIQDKLAPSPLYPSLAPASLLHLGRLAAAQPDPSRDVIMAWASVLHATPKDIGTWLKRNSSTLNKSALPTPEPTASPTQYISNLDTIDSEEDDPMESPLESTSGYADPKVEPPSPMLHPPGLTTPRLTEEPHQPYVPTHQLDSTMVEVVSGKKTAKPLILPKKN</sequence>
<dbReference type="EMBL" id="ML208430">
    <property type="protein sequence ID" value="TFK65617.1"/>
    <property type="molecule type" value="Genomic_DNA"/>
</dbReference>
<dbReference type="Proteomes" id="UP000308600">
    <property type="component" value="Unassembled WGS sequence"/>
</dbReference>
<name>A0ACD3AL38_9AGAR</name>
<gene>
    <name evidence="1" type="ORF">BDN72DRAFT_845292</name>
</gene>
<organism evidence="1 2">
    <name type="scientific">Pluteus cervinus</name>
    <dbReference type="NCBI Taxonomy" id="181527"/>
    <lineage>
        <taxon>Eukaryota</taxon>
        <taxon>Fungi</taxon>
        <taxon>Dikarya</taxon>
        <taxon>Basidiomycota</taxon>
        <taxon>Agaricomycotina</taxon>
        <taxon>Agaricomycetes</taxon>
        <taxon>Agaricomycetidae</taxon>
        <taxon>Agaricales</taxon>
        <taxon>Pluteineae</taxon>
        <taxon>Pluteaceae</taxon>
        <taxon>Pluteus</taxon>
    </lineage>
</organism>
<protein>
    <submittedName>
        <fullName evidence="1">Uncharacterized protein</fullName>
    </submittedName>
</protein>
<proteinExistence type="predicted"/>
<keyword evidence="2" id="KW-1185">Reference proteome</keyword>
<evidence type="ECO:0000313" key="1">
    <source>
        <dbReference type="EMBL" id="TFK65617.1"/>
    </source>
</evidence>
<reference evidence="1 2" key="1">
    <citation type="journal article" date="2019" name="Nat. Ecol. Evol.">
        <title>Megaphylogeny resolves global patterns of mushroom evolution.</title>
        <authorList>
            <person name="Varga T."/>
            <person name="Krizsan K."/>
            <person name="Foldi C."/>
            <person name="Dima B."/>
            <person name="Sanchez-Garcia M."/>
            <person name="Sanchez-Ramirez S."/>
            <person name="Szollosi G.J."/>
            <person name="Szarkandi J.G."/>
            <person name="Papp V."/>
            <person name="Albert L."/>
            <person name="Andreopoulos W."/>
            <person name="Angelini C."/>
            <person name="Antonin V."/>
            <person name="Barry K.W."/>
            <person name="Bougher N.L."/>
            <person name="Buchanan P."/>
            <person name="Buyck B."/>
            <person name="Bense V."/>
            <person name="Catcheside P."/>
            <person name="Chovatia M."/>
            <person name="Cooper J."/>
            <person name="Damon W."/>
            <person name="Desjardin D."/>
            <person name="Finy P."/>
            <person name="Geml J."/>
            <person name="Haridas S."/>
            <person name="Hughes K."/>
            <person name="Justo A."/>
            <person name="Karasinski D."/>
            <person name="Kautmanova I."/>
            <person name="Kiss B."/>
            <person name="Kocsube S."/>
            <person name="Kotiranta H."/>
            <person name="LaButti K.M."/>
            <person name="Lechner B.E."/>
            <person name="Liimatainen K."/>
            <person name="Lipzen A."/>
            <person name="Lukacs Z."/>
            <person name="Mihaltcheva S."/>
            <person name="Morgado L.N."/>
            <person name="Niskanen T."/>
            <person name="Noordeloos M.E."/>
            <person name="Ohm R.A."/>
            <person name="Ortiz-Santana B."/>
            <person name="Ovrebo C."/>
            <person name="Racz N."/>
            <person name="Riley R."/>
            <person name="Savchenko A."/>
            <person name="Shiryaev A."/>
            <person name="Soop K."/>
            <person name="Spirin V."/>
            <person name="Szebenyi C."/>
            <person name="Tomsovsky M."/>
            <person name="Tulloss R.E."/>
            <person name="Uehling J."/>
            <person name="Grigoriev I.V."/>
            <person name="Vagvolgyi C."/>
            <person name="Papp T."/>
            <person name="Martin F.M."/>
            <person name="Miettinen O."/>
            <person name="Hibbett D.S."/>
            <person name="Nagy L.G."/>
        </authorList>
    </citation>
    <scope>NUCLEOTIDE SEQUENCE [LARGE SCALE GENOMIC DNA]</scope>
    <source>
        <strain evidence="1 2">NL-1719</strain>
    </source>
</reference>
<accession>A0ACD3AL38</accession>
<evidence type="ECO:0000313" key="2">
    <source>
        <dbReference type="Proteomes" id="UP000308600"/>
    </source>
</evidence>